<reference evidence="2 3" key="1">
    <citation type="submission" date="2019-07" db="EMBL/GenBank/DDBJ databases">
        <title>Rhodococcus cavernicolus sp. nov., isolated from a cave.</title>
        <authorList>
            <person name="Lee S.D."/>
        </authorList>
    </citation>
    <scope>NUCLEOTIDE SEQUENCE [LARGE SCALE GENOMIC DNA]</scope>
    <source>
        <strain evidence="2 3">C1-24</strain>
    </source>
</reference>
<accession>A0A5A7SCF2</accession>
<proteinExistence type="predicted"/>
<comment type="caution">
    <text evidence="2">The sequence shown here is derived from an EMBL/GenBank/DDBJ whole genome shotgun (WGS) entry which is preliminary data.</text>
</comment>
<evidence type="ECO:0000313" key="3">
    <source>
        <dbReference type="Proteomes" id="UP000322244"/>
    </source>
</evidence>
<evidence type="ECO:0000256" key="1">
    <source>
        <dbReference type="SAM" id="Phobius"/>
    </source>
</evidence>
<feature type="transmembrane region" description="Helical" evidence="1">
    <location>
        <begin position="205"/>
        <end position="223"/>
    </location>
</feature>
<evidence type="ECO:0000313" key="2">
    <source>
        <dbReference type="EMBL" id="KAA0022175.1"/>
    </source>
</evidence>
<keyword evidence="1" id="KW-0812">Transmembrane</keyword>
<evidence type="ECO:0008006" key="4">
    <source>
        <dbReference type="Google" id="ProtNLM"/>
    </source>
</evidence>
<protein>
    <recommendedName>
        <fullName evidence="4">MFS transporter</fullName>
    </recommendedName>
</protein>
<feature type="transmembrane region" description="Helical" evidence="1">
    <location>
        <begin position="107"/>
        <end position="127"/>
    </location>
</feature>
<sequence length="454" mass="46004">MPPTLRELIAVVAALFAGGAAVFVLSDDLTANWVLYATGGDNRWWLSDSPTGIALGAIVAVGVCVVVGVRGSRRGGWGAVAALGALIVAATLAPRAASGVDLLETAQIVRCIAAGGMLGAAAAACHGRIAWQSALAAGAVAAAASAAVRSSGGIFLISGSDEIDSSILRHSDPNWWLLAGAVVLAATAAATTPSGYQLPQPNRRSIGNALGGVVVFAIGSRLFTEWISRDAINHRSRIWLAVFVSVGALLAISFTVARLARPGLGRFILVALGVAANFAVLTRDMRAVPQSAPTPWFVFVVALATIAGLRISSIRPNAVLGLAIVAIVPLSSALSPEFGNNGIGMVLRFAVAALGAGYALGSSYPSESPFTAFGVAILSTSALQTAAAVPEIRRINFSSVGDSPASGFHSFGDANEYRLAGLAMLIVIVACAAGVFGLRGKSGTAKPIGFGPAR</sequence>
<feature type="transmembrane region" description="Helical" evidence="1">
    <location>
        <begin position="134"/>
        <end position="155"/>
    </location>
</feature>
<feature type="transmembrane region" description="Helical" evidence="1">
    <location>
        <begin position="264"/>
        <end position="282"/>
    </location>
</feature>
<feature type="transmembrane region" description="Helical" evidence="1">
    <location>
        <begin position="50"/>
        <end position="69"/>
    </location>
</feature>
<feature type="transmembrane region" description="Helical" evidence="1">
    <location>
        <begin position="175"/>
        <end position="193"/>
    </location>
</feature>
<dbReference type="EMBL" id="VLNY01000006">
    <property type="protein sequence ID" value="KAA0022175.1"/>
    <property type="molecule type" value="Genomic_DNA"/>
</dbReference>
<dbReference type="AlphaFoldDB" id="A0A5A7SCF2"/>
<feature type="transmembrane region" description="Helical" evidence="1">
    <location>
        <begin position="294"/>
        <end position="311"/>
    </location>
</feature>
<dbReference type="Proteomes" id="UP000322244">
    <property type="component" value="Unassembled WGS sequence"/>
</dbReference>
<gene>
    <name evidence="2" type="ORF">FOY51_14350</name>
</gene>
<organism evidence="2 3">
    <name type="scientific">Antrihabitans cavernicola</name>
    <dbReference type="NCBI Taxonomy" id="2495913"/>
    <lineage>
        <taxon>Bacteria</taxon>
        <taxon>Bacillati</taxon>
        <taxon>Actinomycetota</taxon>
        <taxon>Actinomycetes</taxon>
        <taxon>Mycobacteriales</taxon>
        <taxon>Nocardiaceae</taxon>
        <taxon>Antrihabitans</taxon>
    </lineage>
</organism>
<dbReference type="RefSeq" id="WP_149430936.1">
    <property type="nucleotide sequence ID" value="NZ_VLNY01000006.1"/>
</dbReference>
<feature type="transmembrane region" description="Helical" evidence="1">
    <location>
        <begin position="76"/>
        <end position="95"/>
    </location>
</feature>
<feature type="transmembrane region" description="Helical" evidence="1">
    <location>
        <begin position="419"/>
        <end position="438"/>
    </location>
</feature>
<name>A0A5A7SCF2_9NOCA</name>
<keyword evidence="1" id="KW-1133">Transmembrane helix</keyword>
<keyword evidence="1" id="KW-0472">Membrane</keyword>
<feature type="transmembrane region" description="Helical" evidence="1">
    <location>
        <begin position="318"/>
        <end position="336"/>
    </location>
</feature>
<feature type="transmembrane region" description="Helical" evidence="1">
    <location>
        <begin position="238"/>
        <end position="257"/>
    </location>
</feature>
<keyword evidence="3" id="KW-1185">Reference proteome</keyword>